<name>A0A7W2M4P3_9FLAO</name>
<dbReference type="PANTHER" id="PTHR37422:SF13">
    <property type="entry name" value="LIPOPOLYSACCHARIDE BIOSYNTHESIS PROTEIN PA4999-RELATED"/>
    <property type="match status" value="1"/>
</dbReference>
<evidence type="ECO:0000256" key="2">
    <source>
        <dbReference type="ARBA" id="ARBA00022692"/>
    </source>
</evidence>
<evidence type="ECO:0000313" key="8">
    <source>
        <dbReference type="Proteomes" id="UP000541857"/>
    </source>
</evidence>
<keyword evidence="8" id="KW-1185">Reference proteome</keyword>
<dbReference type="PANTHER" id="PTHR37422">
    <property type="entry name" value="TEICHURONIC ACID BIOSYNTHESIS PROTEIN TUAE"/>
    <property type="match status" value="1"/>
</dbReference>
<feature type="domain" description="O-antigen ligase-related" evidence="6">
    <location>
        <begin position="129"/>
        <end position="277"/>
    </location>
</feature>
<feature type="transmembrane region" description="Helical" evidence="5">
    <location>
        <begin position="293"/>
        <end position="308"/>
    </location>
</feature>
<evidence type="ECO:0000313" key="7">
    <source>
        <dbReference type="EMBL" id="MBA6152674.1"/>
    </source>
</evidence>
<reference evidence="7 8" key="1">
    <citation type="submission" date="2020-07" db="EMBL/GenBank/DDBJ databases">
        <title>Bacterium isolated from marine sediment.</title>
        <authorList>
            <person name="Shang D."/>
        </authorList>
    </citation>
    <scope>NUCLEOTIDE SEQUENCE [LARGE SCALE GENOMIC DNA]</scope>
    <source>
        <strain evidence="7 8">F6074</strain>
    </source>
</reference>
<feature type="transmembrane region" description="Helical" evidence="5">
    <location>
        <begin position="265"/>
        <end position="281"/>
    </location>
</feature>
<feature type="transmembrane region" description="Helical" evidence="5">
    <location>
        <begin position="144"/>
        <end position="162"/>
    </location>
</feature>
<comment type="subcellular location">
    <subcellularLocation>
        <location evidence="1">Membrane</location>
        <topology evidence="1">Multi-pass membrane protein</topology>
    </subcellularLocation>
</comment>
<dbReference type="InterPro" id="IPR007016">
    <property type="entry name" value="O-antigen_ligase-rel_domated"/>
</dbReference>
<feature type="transmembrane region" description="Helical" evidence="5">
    <location>
        <begin position="54"/>
        <end position="73"/>
    </location>
</feature>
<comment type="caution">
    <text evidence="7">The sequence shown here is derived from an EMBL/GenBank/DDBJ whole genome shotgun (WGS) entry which is preliminary data.</text>
</comment>
<keyword evidence="3 5" id="KW-1133">Transmembrane helix</keyword>
<feature type="transmembrane region" description="Helical" evidence="5">
    <location>
        <begin position="25"/>
        <end position="42"/>
    </location>
</feature>
<evidence type="ECO:0000256" key="4">
    <source>
        <dbReference type="ARBA" id="ARBA00023136"/>
    </source>
</evidence>
<dbReference type="Pfam" id="PF04932">
    <property type="entry name" value="Wzy_C"/>
    <property type="match status" value="1"/>
</dbReference>
<dbReference type="GO" id="GO:0016874">
    <property type="term" value="F:ligase activity"/>
    <property type="evidence" value="ECO:0007669"/>
    <property type="project" value="UniProtKB-KW"/>
</dbReference>
<evidence type="ECO:0000256" key="5">
    <source>
        <dbReference type="SAM" id="Phobius"/>
    </source>
</evidence>
<sequence>MFLIPSIFVASTTLSFDANFRTNIAFVLSGPICLGLSALFCYNKHISFKQMSQILLYMLLPIIAHTAFVYFYAPDLRDVLTSTASNSAAAGGFGANQVASALGLAMFILTVRIFLNSPTFNVKLLNTVLLIIVSYRAILTFSRGGVITGLLCIAVFLVMYYVQAKPKVRSQVLSVFILFIGALTLAWVISSNQSGGLADKRYANQNAAGIEKEDITTGRTELFMDEIEGFVTSPFLGIGSSRAKDQRIEEAQQGLTSHNEISRTLAEHGIFGVIILVILIFKPLNMRANNRQNYYFYALLAFWFATINHSSMRIAAPAFIYGLALLNVRNEKRTLRRKPSPKLTD</sequence>
<dbReference type="InterPro" id="IPR051533">
    <property type="entry name" value="WaaL-like"/>
</dbReference>
<keyword evidence="2 5" id="KW-0812">Transmembrane</keyword>
<evidence type="ECO:0000259" key="6">
    <source>
        <dbReference type="Pfam" id="PF04932"/>
    </source>
</evidence>
<dbReference type="EMBL" id="JACGLT010000005">
    <property type="protein sequence ID" value="MBA6152674.1"/>
    <property type="molecule type" value="Genomic_DNA"/>
</dbReference>
<organism evidence="7 8">
    <name type="scientific">Gelidibacter maritimus</name>
    <dbReference type="NCBI Taxonomy" id="2761487"/>
    <lineage>
        <taxon>Bacteria</taxon>
        <taxon>Pseudomonadati</taxon>
        <taxon>Bacteroidota</taxon>
        <taxon>Flavobacteriia</taxon>
        <taxon>Flavobacteriales</taxon>
        <taxon>Flavobacteriaceae</taxon>
        <taxon>Gelidibacter</taxon>
    </lineage>
</organism>
<protein>
    <submittedName>
        <fullName evidence="7">O-antigen ligase family protein</fullName>
    </submittedName>
</protein>
<keyword evidence="4 5" id="KW-0472">Membrane</keyword>
<feature type="transmembrane region" description="Helical" evidence="5">
    <location>
        <begin position="93"/>
        <end position="115"/>
    </location>
</feature>
<feature type="transmembrane region" description="Helical" evidence="5">
    <location>
        <begin position="171"/>
        <end position="189"/>
    </location>
</feature>
<dbReference type="GO" id="GO:0016020">
    <property type="term" value="C:membrane"/>
    <property type="evidence" value="ECO:0007669"/>
    <property type="project" value="UniProtKB-SubCell"/>
</dbReference>
<evidence type="ECO:0000256" key="1">
    <source>
        <dbReference type="ARBA" id="ARBA00004141"/>
    </source>
</evidence>
<dbReference type="AlphaFoldDB" id="A0A7W2M4P3"/>
<feature type="transmembrane region" description="Helical" evidence="5">
    <location>
        <begin position="122"/>
        <end position="138"/>
    </location>
</feature>
<feature type="transmembrane region" description="Helical" evidence="5">
    <location>
        <begin position="314"/>
        <end position="330"/>
    </location>
</feature>
<evidence type="ECO:0000256" key="3">
    <source>
        <dbReference type="ARBA" id="ARBA00022989"/>
    </source>
</evidence>
<proteinExistence type="predicted"/>
<gene>
    <name evidence="7" type="ORF">H3Z82_08065</name>
</gene>
<keyword evidence="7" id="KW-0436">Ligase</keyword>
<accession>A0A7W2M4P3</accession>
<dbReference type="Proteomes" id="UP000541857">
    <property type="component" value="Unassembled WGS sequence"/>
</dbReference>